<feature type="non-terminal residue" evidence="2">
    <location>
        <position position="1"/>
    </location>
</feature>
<proteinExistence type="predicted"/>
<keyword evidence="1" id="KW-0732">Signal</keyword>
<evidence type="ECO:0000313" key="3">
    <source>
        <dbReference type="Proteomes" id="UP001166052"/>
    </source>
</evidence>
<reference evidence="2" key="1">
    <citation type="journal article" date="2021" name="Cell">
        <title>Tracing the genetic footprints of vertebrate landing in non-teleost ray-finned fishes.</title>
        <authorList>
            <person name="Bi X."/>
            <person name="Wang K."/>
            <person name="Yang L."/>
            <person name="Pan H."/>
            <person name="Jiang H."/>
            <person name="Wei Q."/>
            <person name="Fang M."/>
            <person name="Yu H."/>
            <person name="Zhu C."/>
            <person name="Cai Y."/>
            <person name="He Y."/>
            <person name="Gan X."/>
            <person name="Zeng H."/>
            <person name="Yu D."/>
            <person name="Zhu Y."/>
            <person name="Jiang H."/>
            <person name="Qiu Q."/>
            <person name="Yang H."/>
            <person name="Zhang Y.E."/>
            <person name="Wang W."/>
            <person name="Zhu M."/>
            <person name="He S."/>
            <person name="Zhang G."/>
        </authorList>
    </citation>
    <scope>NUCLEOTIDE SEQUENCE</scope>
    <source>
        <strain evidence="2">Bchr_001</strain>
    </source>
</reference>
<evidence type="ECO:0000256" key="1">
    <source>
        <dbReference type="SAM" id="SignalP"/>
    </source>
</evidence>
<name>A0ABS2YVP0_POLSE</name>
<accession>A0ABS2YVP0</accession>
<organism evidence="2 3">
    <name type="scientific">Polypterus senegalus</name>
    <name type="common">Senegal bichir</name>
    <dbReference type="NCBI Taxonomy" id="55291"/>
    <lineage>
        <taxon>Eukaryota</taxon>
        <taxon>Metazoa</taxon>
        <taxon>Chordata</taxon>
        <taxon>Craniata</taxon>
        <taxon>Vertebrata</taxon>
        <taxon>Euteleostomi</taxon>
        <taxon>Actinopterygii</taxon>
        <taxon>Polypteriformes</taxon>
        <taxon>Polypteridae</taxon>
        <taxon>Polypterus</taxon>
    </lineage>
</organism>
<protein>
    <submittedName>
        <fullName evidence="2">PI15 inhibitor</fullName>
    </submittedName>
</protein>
<dbReference type="EMBL" id="JAAWVN010007310">
    <property type="protein sequence ID" value="MBN3290265.1"/>
    <property type="molecule type" value="Genomic_DNA"/>
</dbReference>
<dbReference type="InterPro" id="IPR035940">
    <property type="entry name" value="CAP_sf"/>
</dbReference>
<gene>
    <name evidence="2" type="primary">Pi15</name>
    <name evidence="2" type="ORF">GTO92_0007865</name>
</gene>
<keyword evidence="3" id="KW-1185">Reference proteome</keyword>
<dbReference type="SUPFAM" id="SSF55797">
    <property type="entry name" value="PR-1-like"/>
    <property type="match status" value="1"/>
</dbReference>
<feature type="chain" id="PRO_5046346087" evidence="1">
    <location>
        <begin position="21"/>
        <end position="124"/>
    </location>
</feature>
<feature type="signal peptide" evidence="1">
    <location>
        <begin position="1"/>
        <end position="20"/>
    </location>
</feature>
<sequence length="124" mass="13983">MPLSFLPALVLCFAVYAARAWTVTNSTDHSLETAGSFKETASAVDSGSISKTRRKRYISENDMIAILDYHNKVRGRVFPPAANMEYMLDCSLRNPRPPGVSKKRIQNISERLELREAVHPSRMK</sequence>
<dbReference type="Proteomes" id="UP001166052">
    <property type="component" value="Unassembled WGS sequence"/>
</dbReference>
<feature type="non-terminal residue" evidence="2">
    <location>
        <position position="124"/>
    </location>
</feature>
<comment type="caution">
    <text evidence="2">The sequence shown here is derived from an EMBL/GenBank/DDBJ whole genome shotgun (WGS) entry which is preliminary data.</text>
</comment>
<evidence type="ECO:0000313" key="2">
    <source>
        <dbReference type="EMBL" id="MBN3290265.1"/>
    </source>
</evidence>